<dbReference type="AlphaFoldDB" id="C8PKZ1"/>
<organism evidence="1 2">
    <name type="scientific">Campylobacter gracilis RM3268</name>
    <dbReference type="NCBI Taxonomy" id="553220"/>
    <lineage>
        <taxon>Bacteria</taxon>
        <taxon>Pseudomonadati</taxon>
        <taxon>Campylobacterota</taxon>
        <taxon>Epsilonproteobacteria</taxon>
        <taxon>Campylobacterales</taxon>
        <taxon>Campylobacteraceae</taxon>
        <taxon>Campylobacter</taxon>
    </lineage>
</organism>
<dbReference type="EMBL" id="ACYG01000031">
    <property type="protein sequence ID" value="EEV16406.1"/>
    <property type="molecule type" value="Genomic_DNA"/>
</dbReference>
<name>C8PKZ1_9BACT</name>
<accession>C8PKZ1</accession>
<evidence type="ECO:0000313" key="1">
    <source>
        <dbReference type="EMBL" id="EEV16406.1"/>
    </source>
</evidence>
<comment type="caution">
    <text evidence="1">The sequence shown here is derived from an EMBL/GenBank/DDBJ whole genome shotgun (WGS) entry which is preliminary data.</text>
</comment>
<keyword evidence="2" id="KW-1185">Reference proteome</keyword>
<sequence>MLQSKNFSNIAFIFSLNFNSSSALRKRTYKFKNRSMPKCSFKFTLVYNRINLSLLIASI</sequence>
<gene>
    <name evidence="1" type="ORF">CAMGR0001_2781</name>
</gene>
<protein>
    <submittedName>
        <fullName evidence="1">Uncharacterized protein</fullName>
    </submittedName>
</protein>
<evidence type="ECO:0000313" key="2">
    <source>
        <dbReference type="Proteomes" id="UP000005709"/>
    </source>
</evidence>
<dbReference type="Proteomes" id="UP000005709">
    <property type="component" value="Unassembled WGS sequence"/>
</dbReference>
<proteinExistence type="predicted"/>
<reference evidence="1 2" key="1">
    <citation type="submission" date="2009-07" db="EMBL/GenBank/DDBJ databases">
        <authorList>
            <person name="Madupu R."/>
            <person name="Sebastian Y."/>
            <person name="Durkin A.S."/>
            <person name="Torralba M."/>
            <person name="Methe B."/>
            <person name="Sutton G.G."/>
            <person name="Strausberg R.L."/>
            <person name="Nelson K.E."/>
        </authorList>
    </citation>
    <scope>NUCLEOTIDE SEQUENCE [LARGE SCALE GENOMIC DNA]</scope>
    <source>
        <strain evidence="1 2">RM3268</strain>
    </source>
</reference>